<evidence type="ECO:0000256" key="1">
    <source>
        <dbReference type="SAM" id="SignalP"/>
    </source>
</evidence>
<dbReference type="OrthoDB" id="9807854at2"/>
<dbReference type="Pfam" id="PF07396">
    <property type="entry name" value="Porin_O_P"/>
    <property type="match status" value="1"/>
</dbReference>
<comment type="caution">
    <text evidence="2">The sequence shown here is derived from an EMBL/GenBank/DDBJ whole genome shotgun (WGS) entry which is preliminary data.</text>
</comment>
<evidence type="ECO:0008006" key="4">
    <source>
        <dbReference type="Google" id="ProtNLM"/>
    </source>
</evidence>
<dbReference type="Proteomes" id="UP000297706">
    <property type="component" value="Unassembled WGS sequence"/>
</dbReference>
<protein>
    <recommendedName>
        <fullName evidence="4">Porin</fullName>
    </recommendedName>
</protein>
<proteinExistence type="predicted"/>
<organism evidence="2 3">
    <name type="scientific">Methylotenera oryzisoli</name>
    <dbReference type="NCBI Taxonomy" id="2080758"/>
    <lineage>
        <taxon>Bacteria</taxon>
        <taxon>Pseudomonadati</taxon>
        <taxon>Pseudomonadota</taxon>
        <taxon>Betaproteobacteria</taxon>
        <taxon>Nitrosomonadales</taxon>
        <taxon>Methylophilaceae</taxon>
        <taxon>Methylotenera</taxon>
    </lineage>
</organism>
<keyword evidence="3" id="KW-1185">Reference proteome</keyword>
<keyword evidence="1" id="KW-0732">Signal</keyword>
<dbReference type="EMBL" id="PQVH01000012">
    <property type="protein sequence ID" value="TFW70573.1"/>
    <property type="molecule type" value="Genomic_DNA"/>
</dbReference>
<sequence length="505" mass="54904">MNYKLRSLVAASITGALMLGVAQQASADSTIDIVNALVAKGVLTEEEGALLTKGRSGERDAAEAKSKKQINVVNKDGLRFENEDKSVSVALGGRIHADYRNFDHSGNDKLASNSSANESDTFDIRRARLVLSGQIMDHYTFQLSGDFAGQTAGNTGATLDQAWVNVNYWRPLQVTVGQFKAPISMERKMSSNTLDFLERSLHDSLGSYEDRGLMVWGIPKDGLTYAVSVINGEGNKNSNDVDSRVSKPEVQLNATVNFAELMGNKDAVYHLGVGYADTEFSKANSASSSASTWWVAGSNQFRTEARGVNFLALPNVGSVANTSNAIERQRFALEGAVALGPVKVVSEWMRNSFKGDLSPTADFNNNIDAWYVSTLWNITGEKFADFYKDGVFKGVKPTNNFDLGKGGGTWQLGLRYAHIDASDFNNSNFAAAGGGTQNGVSRINTTSKTNTFEAGAWTVGLNFVPNPNTRFMLNFVQTNFDTPIMIESKLKDNEKAITARAQFNF</sequence>
<feature type="chain" id="PRO_5021428510" description="Porin" evidence="1">
    <location>
        <begin position="28"/>
        <end position="505"/>
    </location>
</feature>
<reference evidence="2 3" key="1">
    <citation type="submission" date="2018-02" db="EMBL/GenBank/DDBJ databases">
        <title>A novel lanthanide dependent methylotroph, Methylotenera sp. La3113.</title>
        <authorList>
            <person name="Lv H."/>
            <person name="Tani A."/>
        </authorList>
    </citation>
    <scope>NUCLEOTIDE SEQUENCE [LARGE SCALE GENOMIC DNA]</scope>
    <source>
        <strain evidence="2 3">La3113</strain>
    </source>
</reference>
<dbReference type="InterPro" id="IPR010870">
    <property type="entry name" value="Porin_O/P"/>
</dbReference>
<evidence type="ECO:0000313" key="3">
    <source>
        <dbReference type="Proteomes" id="UP000297706"/>
    </source>
</evidence>
<evidence type="ECO:0000313" key="2">
    <source>
        <dbReference type="EMBL" id="TFW70573.1"/>
    </source>
</evidence>
<dbReference type="RefSeq" id="WP_135278379.1">
    <property type="nucleotide sequence ID" value="NZ_PQVH01000012.1"/>
</dbReference>
<name>A0A4Y9VP68_9PROT</name>
<gene>
    <name evidence="2" type="ORF">C3Y98_09640</name>
</gene>
<feature type="signal peptide" evidence="1">
    <location>
        <begin position="1"/>
        <end position="27"/>
    </location>
</feature>
<dbReference type="AlphaFoldDB" id="A0A4Y9VP68"/>
<dbReference type="SUPFAM" id="SSF56935">
    <property type="entry name" value="Porins"/>
    <property type="match status" value="1"/>
</dbReference>
<accession>A0A4Y9VP68</accession>
<dbReference type="InterPro" id="IPR023614">
    <property type="entry name" value="Porin_dom_sf"/>
</dbReference>
<dbReference type="Gene3D" id="2.40.160.10">
    <property type="entry name" value="Porin"/>
    <property type="match status" value="1"/>
</dbReference>